<dbReference type="AlphaFoldDB" id="A0A840VGA9"/>
<dbReference type="NCBIfam" id="NF006681">
    <property type="entry name" value="PRK09229.1-2"/>
    <property type="match status" value="1"/>
</dbReference>
<dbReference type="InterPro" id="IPR051607">
    <property type="entry name" value="Metallo-dep_hydrolases"/>
</dbReference>
<dbReference type="GO" id="GO:0005829">
    <property type="term" value="C:cytosol"/>
    <property type="evidence" value="ECO:0007669"/>
    <property type="project" value="TreeGrafter"/>
</dbReference>
<feature type="domain" description="Amidohydrolase-related" evidence="5">
    <location>
        <begin position="42"/>
        <end position="406"/>
    </location>
</feature>
<dbReference type="NCBIfam" id="TIGR02022">
    <property type="entry name" value="hutF"/>
    <property type="match status" value="1"/>
</dbReference>
<dbReference type="RefSeq" id="WP_343062181.1">
    <property type="nucleotide sequence ID" value="NZ_JACHFJ010000001.1"/>
</dbReference>
<dbReference type="Pfam" id="PF22429">
    <property type="entry name" value="HutF_N"/>
    <property type="match status" value="1"/>
</dbReference>
<name>A0A840VGA9_9PROT</name>
<dbReference type="SUPFAM" id="SSF51338">
    <property type="entry name" value="Composite domain of metallo-dependent hydrolases"/>
    <property type="match status" value="1"/>
</dbReference>
<organism evidence="7 8">
    <name type="scientific">Acidocella aromatica</name>
    <dbReference type="NCBI Taxonomy" id="1303579"/>
    <lineage>
        <taxon>Bacteria</taxon>
        <taxon>Pseudomonadati</taxon>
        <taxon>Pseudomonadota</taxon>
        <taxon>Alphaproteobacteria</taxon>
        <taxon>Acetobacterales</taxon>
        <taxon>Acidocellaceae</taxon>
        <taxon>Acidocella</taxon>
    </lineage>
</organism>
<dbReference type="Gene3D" id="2.30.40.10">
    <property type="entry name" value="Urease, subunit C, domain 1"/>
    <property type="match status" value="1"/>
</dbReference>
<keyword evidence="3" id="KW-0378">Hydrolase</keyword>
<dbReference type="InterPro" id="IPR010252">
    <property type="entry name" value="HutF"/>
</dbReference>
<evidence type="ECO:0000259" key="5">
    <source>
        <dbReference type="Pfam" id="PF01979"/>
    </source>
</evidence>
<dbReference type="PANTHER" id="PTHR11271:SF48">
    <property type="entry name" value="AMIDOHYDROLASE-RELATED DOMAIN-CONTAINING PROTEIN"/>
    <property type="match status" value="1"/>
</dbReference>
<proteinExistence type="predicted"/>
<evidence type="ECO:0000256" key="1">
    <source>
        <dbReference type="ARBA" id="ARBA00001947"/>
    </source>
</evidence>
<evidence type="ECO:0000256" key="4">
    <source>
        <dbReference type="ARBA" id="ARBA00022833"/>
    </source>
</evidence>
<dbReference type="SUPFAM" id="SSF51556">
    <property type="entry name" value="Metallo-dependent hydrolases"/>
    <property type="match status" value="1"/>
</dbReference>
<dbReference type="GO" id="GO:0019239">
    <property type="term" value="F:deaminase activity"/>
    <property type="evidence" value="ECO:0007669"/>
    <property type="project" value="TreeGrafter"/>
</dbReference>
<reference evidence="7 8" key="1">
    <citation type="submission" date="2020-08" db="EMBL/GenBank/DDBJ databases">
        <title>Genomic Encyclopedia of Type Strains, Phase IV (KMG-IV): sequencing the most valuable type-strain genomes for metagenomic binning, comparative biology and taxonomic classification.</title>
        <authorList>
            <person name="Goeker M."/>
        </authorList>
    </citation>
    <scope>NUCLEOTIDE SEQUENCE [LARGE SCALE GENOMIC DNA]</scope>
    <source>
        <strain evidence="7 8">DSM 27026</strain>
    </source>
</reference>
<dbReference type="InterPro" id="IPR011059">
    <property type="entry name" value="Metal-dep_hydrolase_composite"/>
</dbReference>
<gene>
    <name evidence="7" type="ORF">HNP71_000459</name>
</gene>
<dbReference type="InterPro" id="IPR032466">
    <property type="entry name" value="Metal_Hydrolase"/>
</dbReference>
<dbReference type="GO" id="GO:0046872">
    <property type="term" value="F:metal ion binding"/>
    <property type="evidence" value="ECO:0007669"/>
    <property type="project" value="UniProtKB-KW"/>
</dbReference>
<keyword evidence="2" id="KW-0479">Metal-binding</keyword>
<dbReference type="Proteomes" id="UP000553706">
    <property type="component" value="Unassembled WGS sequence"/>
</dbReference>
<feature type="domain" description="Formimidoylglutamate deiminase N-terminal" evidence="6">
    <location>
        <begin position="8"/>
        <end position="34"/>
    </location>
</feature>
<evidence type="ECO:0000259" key="6">
    <source>
        <dbReference type="Pfam" id="PF22429"/>
    </source>
</evidence>
<evidence type="ECO:0000313" key="8">
    <source>
        <dbReference type="Proteomes" id="UP000553706"/>
    </source>
</evidence>
<sequence>MPDAYLFRHALLPTGWTENVRLIVENGVIANLETKMPGGKEIALPGMPNLHSHAFQRAMAGHVERRGTGQDSFWTWRTLMYKLALSMSPEDVEAAATLAFIEMLEGGFTSVAEFHYLHHAPDGTPYADIGEMAARIAAAAEAVGIELLLLPVFYAHAGFGGTAPAPEQRRFLSSLDNYTKLYERCAALAPSGVAPHSLRAATLPEVKALAELAGGRPVHIHIAEQTAEVDACISFSGQRPVEYLLANAPVGPNWCLVHGTHITPQEGAAMAAANAVAGLCPITEANLGDGIFPIQHFSGAWGVGSDSNVLIDAARELQMLEYSQRLAQRARNVMASPAAPCTATALYQAAVAGGAQALGLQGGLRPGAPASFVTLSGENPELALSQSVFCARQPAVRGVWVNGRQVVEDGRHALAQTTRLRFDTMMDRLI</sequence>
<accession>A0A840VGA9</accession>
<keyword evidence="4" id="KW-0862">Zinc</keyword>
<dbReference type="InterPro" id="IPR055156">
    <property type="entry name" value="HutF-like_N"/>
</dbReference>
<protein>
    <submittedName>
        <fullName evidence="7">Formiminoglutamate deiminase</fullName>
    </submittedName>
</protein>
<evidence type="ECO:0000313" key="7">
    <source>
        <dbReference type="EMBL" id="MBB5372235.1"/>
    </source>
</evidence>
<dbReference type="NCBIfam" id="NF006684">
    <property type="entry name" value="PRK09229.1-5"/>
    <property type="match status" value="1"/>
</dbReference>
<evidence type="ECO:0000256" key="2">
    <source>
        <dbReference type="ARBA" id="ARBA00022723"/>
    </source>
</evidence>
<keyword evidence="8" id="KW-1185">Reference proteome</keyword>
<dbReference type="PANTHER" id="PTHR11271">
    <property type="entry name" value="GUANINE DEAMINASE"/>
    <property type="match status" value="1"/>
</dbReference>
<comment type="cofactor">
    <cofactor evidence="1">
        <name>Zn(2+)</name>
        <dbReference type="ChEBI" id="CHEBI:29105"/>
    </cofactor>
</comment>
<evidence type="ECO:0000256" key="3">
    <source>
        <dbReference type="ARBA" id="ARBA00022801"/>
    </source>
</evidence>
<comment type="caution">
    <text evidence="7">The sequence shown here is derived from an EMBL/GenBank/DDBJ whole genome shotgun (WGS) entry which is preliminary data.</text>
</comment>
<dbReference type="EMBL" id="JACHFJ010000001">
    <property type="protein sequence ID" value="MBB5372235.1"/>
    <property type="molecule type" value="Genomic_DNA"/>
</dbReference>
<dbReference type="InterPro" id="IPR006680">
    <property type="entry name" value="Amidohydro-rel"/>
</dbReference>
<dbReference type="Pfam" id="PF01979">
    <property type="entry name" value="Amidohydro_1"/>
    <property type="match status" value="1"/>
</dbReference>
<dbReference type="Gene3D" id="3.20.20.140">
    <property type="entry name" value="Metal-dependent hydrolases"/>
    <property type="match status" value="1"/>
</dbReference>